<accession>A0AAV3A2B9</accession>
<feature type="compositionally biased region" description="Polar residues" evidence="1">
    <location>
        <begin position="80"/>
        <end position="90"/>
    </location>
</feature>
<evidence type="ECO:0000313" key="2">
    <source>
        <dbReference type="EMBL" id="DBA20784.1"/>
    </source>
</evidence>
<evidence type="ECO:0000313" key="3">
    <source>
        <dbReference type="Proteomes" id="UP001181693"/>
    </source>
</evidence>
<dbReference type="Proteomes" id="UP001181693">
    <property type="component" value="Unassembled WGS sequence"/>
</dbReference>
<reference evidence="2" key="1">
    <citation type="thesis" date="2020" institute="ProQuest LLC" country="789 East Eisenhower Parkway, Ann Arbor, MI, USA">
        <title>Comparative Genomics and Chromosome Evolution.</title>
        <authorList>
            <person name="Mudd A.B."/>
        </authorList>
    </citation>
    <scope>NUCLEOTIDE SEQUENCE</scope>
    <source>
        <strain evidence="2">1538</strain>
        <tissue evidence="2">Blood</tissue>
    </source>
</reference>
<comment type="caution">
    <text evidence="2">The sequence shown here is derived from an EMBL/GenBank/DDBJ whole genome shotgun (WGS) entry which is preliminary data.</text>
</comment>
<dbReference type="AlphaFoldDB" id="A0AAV3A2B9"/>
<dbReference type="EMBL" id="DYDO01000007">
    <property type="protein sequence ID" value="DBA20784.1"/>
    <property type="molecule type" value="Genomic_DNA"/>
</dbReference>
<organism evidence="2 3">
    <name type="scientific">Pyxicephalus adspersus</name>
    <name type="common">African bullfrog</name>
    <dbReference type="NCBI Taxonomy" id="30357"/>
    <lineage>
        <taxon>Eukaryota</taxon>
        <taxon>Metazoa</taxon>
        <taxon>Chordata</taxon>
        <taxon>Craniata</taxon>
        <taxon>Vertebrata</taxon>
        <taxon>Euteleostomi</taxon>
        <taxon>Amphibia</taxon>
        <taxon>Batrachia</taxon>
        <taxon>Anura</taxon>
        <taxon>Neobatrachia</taxon>
        <taxon>Ranoidea</taxon>
        <taxon>Pyxicephalidae</taxon>
        <taxon>Pyxicephalinae</taxon>
        <taxon>Pyxicephalus</taxon>
    </lineage>
</organism>
<gene>
    <name evidence="2" type="ORF">GDO54_017528</name>
</gene>
<protein>
    <submittedName>
        <fullName evidence="2">Uncharacterized protein</fullName>
    </submittedName>
</protein>
<sequence length="90" mass="10411">MCYWPRLFDTFHLRTWHLQILFLKQNCFEPPFGPGTQIRVFGMRLMDEVGQISSVRVLRCGSHRRGAHSRGRSPYETIDDSQNNGSKGNA</sequence>
<proteinExistence type="predicted"/>
<evidence type="ECO:0000256" key="1">
    <source>
        <dbReference type="SAM" id="MobiDB-lite"/>
    </source>
</evidence>
<keyword evidence="3" id="KW-1185">Reference proteome</keyword>
<feature type="region of interest" description="Disordered" evidence="1">
    <location>
        <begin position="63"/>
        <end position="90"/>
    </location>
</feature>
<name>A0AAV3A2B9_PYXAD</name>